<dbReference type="InParanoid" id="A0A165QSC4"/>
<dbReference type="InterPro" id="IPR045339">
    <property type="entry name" value="DUF6534"/>
</dbReference>
<feature type="domain" description="DUF6534" evidence="3">
    <location>
        <begin position="197"/>
        <end position="283"/>
    </location>
</feature>
<dbReference type="Proteomes" id="UP000077266">
    <property type="component" value="Unassembled WGS sequence"/>
</dbReference>
<evidence type="ECO:0000256" key="1">
    <source>
        <dbReference type="SAM" id="MobiDB-lite"/>
    </source>
</evidence>
<sequence>MSVDLDVVLHLQPPEAVWLMAVCQSLSQGIIALQYWSHRRQAKVSGDSRPLTAFVLSMIVLTVLQSALEWYKSWRVLVRNVSWLQDPLRWAELILNGILCNAIQAFFIRRCWQATRSRILLIALVATLLLVLSADIWLTICVLSDVARASFYRAMHDVGALNRTTGGHCSDHCSQRPFAHRYTKTVNVMFGIYMGGSAVLDSAITAVLMLFLYQSRTGLEKLDAVVYKILNVTWEVQALPMLFAIVACCLFFTWAHLDYVIFFSVMTGKLYMHGLLRTLNMRAQLRRRIIQEEMVMHNLQPWLLRDKTATQSPQTSQFAPEAGSSSRQLPHLSRDAVTELSESAQTSTGFANLTERTGHSTLTPDGTTHV</sequence>
<protein>
    <recommendedName>
        <fullName evidence="3">DUF6534 domain-containing protein</fullName>
    </recommendedName>
</protein>
<dbReference type="PANTHER" id="PTHR40465">
    <property type="entry name" value="CHROMOSOME 1, WHOLE GENOME SHOTGUN SEQUENCE"/>
    <property type="match status" value="1"/>
</dbReference>
<organism evidence="4 5">
    <name type="scientific">Exidia glandulosa HHB12029</name>
    <dbReference type="NCBI Taxonomy" id="1314781"/>
    <lineage>
        <taxon>Eukaryota</taxon>
        <taxon>Fungi</taxon>
        <taxon>Dikarya</taxon>
        <taxon>Basidiomycota</taxon>
        <taxon>Agaricomycotina</taxon>
        <taxon>Agaricomycetes</taxon>
        <taxon>Auriculariales</taxon>
        <taxon>Exidiaceae</taxon>
        <taxon>Exidia</taxon>
    </lineage>
</organism>
<feature type="transmembrane region" description="Helical" evidence="2">
    <location>
        <begin position="48"/>
        <end position="68"/>
    </location>
</feature>
<feature type="transmembrane region" description="Helical" evidence="2">
    <location>
        <begin position="260"/>
        <end position="279"/>
    </location>
</feature>
<dbReference type="EMBL" id="KV425882">
    <property type="protein sequence ID" value="KZW04007.1"/>
    <property type="molecule type" value="Genomic_DNA"/>
</dbReference>
<evidence type="ECO:0000313" key="4">
    <source>
        <dbReference type="EMBL" id="KZW04007.1"/>
    </source>
</evidence>
<keyword evidence="2" id="KW-1133">Transmembrane helix</keyword>
<name>A0A165QSC4_EXIGL</name>
<feature type="transmembrane region" description="Helical" evidence="2">
    <location>
        <begin position="190"/>
        <end position="213"/>
    </location>
</feature>
<gene>
    <name evidence="4" type="ORF">EXIGLDRAFT_743637</name>
</gene>
<keyword evidence="2" id="KW-0812">Transmembrane</keyword>
<feature type="transmembrane region" description="Helical" evidence="2">
    <location>
        <begin position="234"/>
        <end position="254"/>
    </location>
</feature>
<proteinExistence type="predicted"/>
<reference evidence="4 5" key="1">
    <citation type="journal article" date="2016" name="Mol. Biol. Evol.">
        <title>Comparative Genomics of Early-Diverging Mushroom-Forming Fungi Provides Insights into the Origins of Lignocellulose Decay Capabilities.</title>
        <authorList>
            <person name="Nagy L.G."/>
            <person name="Riley R."/>
            <person name="Tritt A."/>
            <person name="Adam C."/>
            <person name="Daum C."/>
            <person name="Floudas D."/>
            <person name="Sun H."/>
            <person name="Yadav J.S."/>
            <person name="Pangilinan J."/>
            <person name="Larsson K.H."/>
            <person name="Matsuura K."/>
            <person name="Barry K."/>
            <person name="Labutti K."/>
            <person name="Kuo R."/>
            <person name="Ohm R.A."/>
            <person name="Bhattacharya S.S."/>
            <person name="Shirouzu T."/>
            <person name="Yoshinaga Y."/>
            <person name="Martin F.M."/>
            <person name="Grigoriev I.V."/>
            <person name="Hibbett D.S."/>
        </authorList>
    </citation>
    <scope>NUCLEOTIDE SEQUENCE [LARGE SCALE GENOMIC DNA]</scope>
    <source>
        <strain evidence="4 5">HHB12029</strain>
    </source>
</reference>
<keyword evidence="5" id="KW-1185">Reference proteome</keyword>
<feature type="transmembrane region" description="Helical" evidence="2">
    <location>
        <begin position="16"/>
        <end position="36"/>
    </location>
</feature>
<accession>A0A165QSC4</accession>
<feature type="transmembrane region" description="Helical" evidence="2">
    <location>
        <begin position="88"/>
        <end position="107"/>
    </location>
</feature>
<feature type="region of interest" description="Disordered" evidence="1">
    <location>
        <begin position="346"/>
        <end position="370"/>
    </location>
</feature>
<dbReference type="AlphaFoldDB" id="A0A165QSC4"/>
<evidence type="ECO:0000313" key="5">
    <source>
        <dbReference type="Proteomes" id="UP000077266"/>
    </source>
</evidence>
<dbReference type="STRING" id="1314781.A0A165QSC4"/>
<evidence type="ECO:0000256" key="2">
    <source>
        <dbReference type="SAM" id="Phobius"/>
    </source>
</evidence>
<dbReference type="PANTHER" id="PTHR40465:SF1">
    <property type="entry name" value="DUF6534 DOMAIN-CONTAINING PROTEIN"/>
    <property type="match status" value="1"/>
</dbReference>
<dbReference type="Pfam" id="PF20152">
    <property type="entry name" value="DUF6534"/>
    <property type="match status" value="1"/>
</dbReference>
<keyword evidence="2" id="KW-0472">Membrane</keyword>
<evidence type="ECO:0000259" key="3">
    <source>
        <dbReference type="Pfam" id="PF20152"/>
    </source>
</evidence>
<feature type="transmembrane region" description="Helical" evidence="2">
    <location>
        <begin position="119"/>
        <end position="140"/>
    </location>
</feature>
<dbReference type="OrthoDB" id="3251949at2759"/>